<feature type="transmembrane region" description="Helical" evidence="1">
    <location>
        <begin position="27"/>
        <end position="45"/>
    </location>
</feature>
<reference evidence="2 3" key="1">
    <citation type="journal article" date="2013" name="PLoS ONE">
        <title>Assembly-driven community genomics of a hypersaline microbial ecosystem.</title>
        <authorList>
            <person name="Podell S."/>
            <person name="Ugalde J.A."/>
            <person name="Narasingarao P."/>
            <person name="Banfield J.F."/>
            <person name="Heidelberg K.B."/>
            <person name="Allen E.E."/>
        </authorList>
    </citation>
    <scope>NUCLEOTIDE SEQUENCE [LARGE SCALE GENOMIC DNA]</scope>
    <source>
        <strain evidence="3">J07HQW1</strain>
    </source>
</reference>
<keyword evidence="1" id="KW-1133">Transmembrane helix</keyword>
<keyword evidence="1" id="KW-0472">Membrane</keyword>
<dbReference type="HOGENOM" id="CLU_215162_0_0_2"/>
<dbReference type="EMBL" id="KE356560">
    <property type="protein sequence ID" value="ERG90080.1"/>
    <property type="molecule type" value="Genomic_DNA"/>
</dbReference>
<dbReference type="AlphaFoldDB" id="U1N0T4"/>
<evidence type="ECO:0000313" key="2">
    <source>
        <dbReference type="EMBL" id="ERG90080.1"/>
    </source>
</evidence>
<evidence type="ECO:0000256" key="1">
    <source>
        <dbReference type="SAM" id="Phobius"/>
    </source>
</evidence>
<organism evidence="2 3">
    <name type="scientific">Haloquadratum walsbyi J07HQW1</name>
    <dbReference type="NCBI Taxonomy" id="1238424"/>
    <lineage>
        <taxon>Archaea</taxon>
        <taxon>Methanobacteriati</taxon>
        <taxon>Methanobacteriota</taxon>
        <taxon>Stenosarchaea group</taxon>
        <taxon>Halobacteria</taxon>
        <taxon>Halobacteriales</taxon>
        <taxon>Haloferacaceae</taxon>
        <taxon>Haloquadratum</taxon>
    </lineage>
</organism>
<evidence type="ECO:0000313" key="3">
    <source>
        <dbReference type="Proteomes" id="UP000030649"/>
    </source>
</evidence>
<dbReference type="Proteomes" id="UP000030649">
    <property type="component" value="Unassembled WGS sequence"/>
</dbReference>
<proteinExistence type="predicted"/>
<name>U1N0T4_9EURY</name>
<accession>U1N0T4</accession>
<keyword evidence="1" id="KW-0812">Transmembrane</keyword>
<sequence length="50" mass="5396">MDGRSLFSLLSALLVVGFMIVEPFSRGLLIVGILMLATAGILDLLDFRAE</sequence>
<gene>
    <name evidence="2" type="ORF">J07HQW1_00093</name>
</gene>
<protein>
    <submittedName>
        <fullName evidence="2">Uncharacterized protein</fullName>
    </submittedName>
</protein>